<protein>
    <submittedName>
        <fullName evidence="1">Uncharacterized protein</fullName>
    </submittedName>
</protein>
<dbReference type="EMBL" id="MU620970">
    <property type="protein sequence ID" value="KAI8575787.1"/>
    <property type="molecule type" value="Genomic_DNA"/>
</dbReference>
<reference evidence="1" key="1">
    <citation type="submission" date="2021-06" db="EMBL/GenBank/DDBJ databases">
        <authorList>
            <consortium name="DOE Joint Genome Institute"/>
            <person name="Mondo S.J."/>
            <person name="Amses K.R."/>
            <person name="Simmons D.R."/>
            <person name="Longcore J.E."/>
            <person name="Seto K."/>
            <person name="Alves G.H."/>
            <person name="Bonds A.E."/>
            <person name="Quandt C.A."/>
            <person name="Davis W.J."/>
            <person name="Chang Y."/>
            <person name="Letcher P.M."/>
            <person name="Powell M.J."/>
            <person name="Kuo A."/>
            <person name="Labutti K."/>
            <person name="Pangilinan J."/>
            <person name="Andreopoulos W."/>
            <person name="Tritt A."/>
            <person name="Riley R."/>
            <person name="Hundley H."/>
            <person name="Johnson J."/>
            <person name="Lipzen A."/>
            <person name="Barry K."/>
            <person name="Berbee M.L."/>
            <person name="Buchler N.E."/>
            <person name="Grigoriev I.V."/>
            <person name="Spatafora J.W."/>
            <person name="Stajich J.E."/>
            <person name="James T.Y."/>
        </authorList>
    </citation>
    <scope>NUCLEOTIDE SEQUENCE</scope>
    <source>
        <strain evidence="1">AG</strain>
    </source>
</reference>
<dbReference type="RefSeq" id="XP_051440791.1">
    <property type="nucleotide sequence ID" value="XM_051592118.1"/>
</dbReference>
<keyword evidence="2" id="KW-1185">Reference proteome</keyword>
<evidence type="ECO:0000313" key="1">
    <source>
        <dbReference type="EMBL" id="KAI8575787.1"/>
    </source>
</evidence>
<reference evidence="1" key="2">
    <citation type="journal article" date="2022" name="Proc. Natl. Acad. Sci. U.S.A.">
        <title>Diploid-dominant life cycles characterize the early evolution of Fungi.</title>
        <authorList>
            <person name="Amses K.R."/>
            <person name="Simmons D.R."/>
            <person name="Longcore J.E."/>
            <person name="Mondo S.J."/>
            <person name="Seto K."/>
            <person name="Jeronimo G.H."/>
            <person name="Bonds A.E."/>
            <person name="Quandt C.A."/>
            <person name="Davis W.J."/>
            <person name="Chang Y."/>
            <person name="Federici B.A."/>
            <person name="Kuo A."/>
            <person name="LaButti K."/>
            <person name="Pangilinan J."/>
            <person name="Andreopoulos W."/>
            <person name="Tritt A."/>
            <person name="Riley R."/>
            <person name="Hundley H."/>
            <person name="Johnson J."/>
            <person name="Lipzen A."/>
            <person name="Barry K."/>
            <person name="Lang B.F."/>
            <person name="Cuomo C.A."/>
            <person name="Buchler N.E."/>
            <person name="Grigoriev I.V."/>
            <person name="Spatafora J.W."/>
            <person name="Stajich J.E."/>
            <person name="James T.Y."/>
        </authorList>
    </citation>
    <scope>NUCLEOTIDE SEQUENCE</scope>
    <source>
        <strain evidence="1">AG</strain>
    </source>
</reference>
<accession>A0AAD5E335</accession>
<evidence type="ECO:0000313" key="2">
    <source>
        <dbReference type="Proteomes" id="UP001206595"/>
    </source>
</evidence>
<dbReference type="GeneID" id="75917461"/>
<sequence>MKAIGKVDMYFSENRNGLLLATAITLDPRSKFAFCEKAIFRQRDIEVGKETVRLAWQEFRPVVPSPTDSAQLLFQQVIGQDDDIHAILPKVIACNGGF</sequence>
<name>A0AAD5E335_UMBRA</name>
<dbReference type="Proteomes" id="UP001206595">
    <property type="component" value="Unassembled WGS sequence"/>
</dbReference>
<dbReference type="AlphaFoldDB" id="A0AAD5E335"/>
<comment type="caution">
    <text evidence="1">The sequence shown here is derived from an EMBL/GenBank/DDBJ whole genome shotgun (WGS) entry which is preliminary data.</text>
</comment>
<proteinExistence type="predicted"/>
<gene>
    <name evidence="1" type="ORF">K450DRAFT_260176</name>
</gene>
<organism evidence="1 2">
    <name type="scientific">Umbelopsis ramanniana AG</name>
    <dbReference type="NCBI Taxonomy" id="1314678"/>
    <lineage>
        <taxon>Eukaryota</taxon>
        <taxon>Fungi</taxon>
        <taxon>Fungi incertae sedis</taxon>
        <taxon>Mucoromycota</taxon>
        <taxon>Mucoromycotina</taxon>
        <taxon>Umbelopsidomycetes</taxon>
        <taxon>Umbelopsidales</taxon>
        <taxon>Umbelopsidaceae</taxon>
        <taxon>Umbelopsis</taxon>
    </lineage>
</organism>